<keyword evidence="5" id="KW-1185">Reference proteome</keyword>
<dbReference type="OrthoDB" id="3216542at2"/>
<evidence type="ECO:0000313" key="5">
    <source>
        <dbReference type="Proteomes" id="UP000001937"/>
    </source>
</evidence>
<dbReference type="HOGENOM" id="CLU_1265403_0_0_11"/>
<dbReference type="Gene3D" id="3.30.70.2390">
    <property type="match status" value="1"/>
</dbReference>
<feature type="domain" description="LytR/CpsA/Psr regulator C-terminal" evidence="3">
    <location>
        <begin position="125"/>
        <end position="215"/>
    </location>
</feature>
<dbReference type="EMBL" id="CP000249">
    <property type="protein sequence ID" value="ABD13739.1"/>
    <property type="molecule type" value="Genomic_DNA"/>
</dbReference>
<evidence type="ECO:0000256" key="1">
    <source>
        <dbReference type="SAM" id="MobiDB-lite"/>
    </source>
</evidence>
<dbReference type="Proteomes" id="UP000001937">
    <property type="component" value="Chromosome"/>
</dbReference>
<dbReference type="RefSeq" id="WP_011438747.1">
    <property type="nucleotide sequence ID" value="NC_007777.1"/>
</dbReference>
<feature type="compositionally biased region" description="Low complexity" evidence="1">
    <location>
        <begin position="83"/>
        <end position="114"/>
    </location>
</feature>
<dbReference type="AlphaFoldDB" id="Q2J4Q3"/>
<accession>Q2J4Q3</accession>
<evidence type="ECO:0000313" key="4">
    <source>
        <dbReference type="EMBL" id="ABD13739.1"/>
    </source>
</evidence>
<organism evidence="4 5">
    <name type="scientific">Frankia casuarinae (strain DSM 45818 / CECT 9043 / HFP020203 / CcI3)</name>
    <dbReference type="NCBI Taxonomy" id="106370"/>
    <lineage>
        <taxon>Bacteria</taxon>
        <taxon>Bacillati</taxon>
        <taxon>Actinomycetota</taxon>
        <taxon>Actinomycetes</taxon>
        <taxon>Frankiales</taxon>
        <taxon>Frankiaceae</taxon>
        <taxon>Frankia</taxon>
    </lineage>
</organism>
<feature type="region of interest" description="Disordered" evidence="1">
    <location>
        <begin position="44"/>
        <end position="125"/>
    </location>
</feature>
<sequence>MTHATNAPQRRPHRWRPDRLHTLGAGVVAVLAVLAGILVVNLLNGSSNTDGSTTQVAAPTRSARPGTDQAGGGRTTPAPPPHRAAAPAPGPRATKTASASPKPTPAPSASTATKPPAPPGPKATAPVVVLNNSRIAGLAEVAAKQVESAGFRVERVGNYQSIYNVPVTTVFYDDADADAARALKEAMPGIESIVPRSKTRIVSTDTLILVITRDFPAHPEK</sequence>
<reference evidence="4 5" key="1">
    <citation type="journal article" date="2007" name="Genome Res.">
        <title>Genome characteristics of facultatively symbiotic Frankia sp. strains reflect host range and host plant biogeography.</title>
        <authorList>
            <person name="Normand P."/>
            <person name="Lapierre P."/>
            <person name="Tisa L.S."/>
            <person name="Gogarten J.P."/>
            <person name="Alloisio N."/>
            <person name="Bagnarol E."/>
            <person name="Bassi C.A."/>
            <person name="Berry A.M."/>
            <person name="Bickhart D.M."/>
            <person name="Choisne N."/>
            <person name="Couloux A."/>
            <person name="Cournoyer B."/>
            <person name="Cruveiller S."/>
            <person name="Daubin V."/>
            <person name="Demange N."/>
            <person name="Francino M.P."/>
            <person name="Goltsman E."/>
            <person name="Huang Y."/>
            <person name="Kopp O.R."/>
            <person name="Labarre L."/>
            <person name="Lapidus A."/>
            <person name="Lavire C."/>
            <person name="Marechal J."/>
            <person name="Martinez M."/>
            <person name="Mastronunzio J.E."/>
            <person name="Mullin B.C."/>
            <person name="Niemann J."/>
            <person name="Pujic P."/>
            <person name="Rawnsley T."/>
            <person name="Rouy Z."/>
            <person name="Schenowitz C."/>
            <person name="Sellstedt A."/>
            <person name="Tavares F."/>
            <person name="Tomkins J.P."/>
            <person name="Vallenet D."/>
            <person name="Valverde C."/>
            <person name="Wall L.G."/>
            <person name="Wang Y."/>
            <person name="Medigue C."/>
            <person name="Benson D.R."/>
        </authorList>
    </citation>
    <scope>NUCLEOTIDE SEQUENCE [LARGE SCALE GENOMIC DNA]</scope>
    <source>
        <strain evidence="5">DSM 45818 / CECT 9043 / CcI3</strain>
    </source>
</reference>
<gene>
    <name evidence="4" type="ordered locus">Francci3_4393</name>
</gene>
<dbReference type="Pfam" id="PF13399">
    <property type="entry name" value="LytR_C"/>
    <property type="match status" value="1"/>
</dbReference>
<evidence type="ECO:0000259" key="3">
    <source>
        <dbReference type="Pfam" id="PF13399"/>
    </source>
</evidence>
<dbReference type="InterPro" id="IPR027381">
    <property type="entry name" value="LytR/CpsA/Psr_C"/>
</dbReference>
<keyword evidence="2" id="KW-0472">Membrane</keyword>
<protein>
    <recommendedName>
        <fullName evidence="3">LytR/CpsA/Psr regulator C-terminal domain-containing protein</fullName>
    </recommendedName>
</protein>
<keyword evidence="2" id="KW-0812">Transmembrane</keyword>
<keyword evidence="2" id="KW-1133">Transmembrane helix</keyword>
<dbReference type="KEGG" id="fra:Francci3_4393"/>
<name>Q2J4Q3_FRACC</name>
<feature type="compositionally biased region" description="Polar residues" evidence="1">
    <location>
        <begin position="46"/>
        <end position="57"/>
    </location>
</feature>
<feature type="transmembrane region" description="Helical" evidence="2">
    <location>
        <begin position="20"/>
        <end position="43"/>
    </location>
</feature>
<evidence type="ECO:0000256" key="2">
    <source>
        <dbReference type="SAM" id="Phobius"/>
    </source>
</evidence>
<dbReference type="STRING" id="106370.Francci3_4393"/>
<proteinExistence type="predicted"/>